<dbReference type="SUPFAM" id="SSF81301">
    <property type="entry name" value="Nucleotidyltransferase"/>
    <property type="match status" value="1"/>
</dbReference>
<dbReference type="Gene3D" id="3.30.460.10">
    <property type="entry name" value="Beta Polymerase, domain 2"/>
    <property type="match status" value="1"/>
</dbReference>
<feature type="domain" description="Polymerase beta nucleotidyltransferase" evidence="1">
    <location>
        <begin position="5"/>
        <end position="96"/>
    </location>
</feature>
<dbReference type="InterPro" id="IPR041633">
    <property type="entry name" value="Polbeta"/>
</dbReference>
<accession>A0ABU4JWW8</accession>
<gene>
    <name evidence="2" type="ORF">P8V03_15970</name>
</gene>
<comment type="caution">
    <text evidence="2">The sequence shown here is derived from an EMBL/GenBank/DDBJ whole genome shotgun (WGS) entry which is preliminary data.</text>
</comment>
<dbReference type="RefSeq" id="WP_318798944.1">
    <property type="nucleotide sequence ID" value="NZ_JARUJP010000024.1"/>
</dbReference>
<keyword evidence="3" id="KW-1185">Reference proteome</keyword>
<evidence type="ECO:0000313" key="2">
    <source>
        <dbReference type="EMBL" id="MDW8802645.1"/>
    </source>
</evidence>
<evidence type="ECO:0000313" key="3">
    <source>
        <dbReference type="Proteomes" id="UP001281656"/>
    </source>
</evidence>
<dbReference type="Pfam" id="PF18765">
    <property type="entry name" value="Polbeta"/>
    <property type="match status" value="1"/>
</dbReference>
<dbReference type="InterPro" id="IPR043519">
    <property type="entry name" value="NT_sf"/>
</dbReference>
<name>A0ABU4JWW8_9CLOT</name>
<organism evidence="2 3">
    <name type="scientific">Clostridium tanneri</name>
    <dbReference type="NCBI Taxonomy" id="3037988"/>
    <lineage>
        <taxon>Bacteria</taxon>
        <taxon>Bacillati</taxon>
        <taxon>Bacillota</taxon>
        <taxon>Clostridia</taxon>
        <taxon>Eubacteriales</taxon>
        <taxon>Clostridiaceae</taxon>
        <taxon>Clostridium</taxon>
    </lineage>
</organism>
<evidence type="ECO:0000259" key="1">
    <source>
        <dbReference type="Pfam" id="PF18765"/>
    </source>
</evidence>
<reference evidence="2 3" key="1">
    <citation type="submission" date="2023-04" db="EMBL/GenBank/DDBJ databases">
        <title>Clostridium tannerae sp. nov., isolated from the fecal material of an alpaca.</title>
        <authorList>
            <person name="Miller S."/>
            <person name="Hendry M."/>
            <person name="King J."/>
            <person name="Sankaranarayanan K."/>
            <person name="Lawson P.A."/>
        </authorList>
    </citation>
    <scope>NUCLEOTIDE SEQUENCE [LARGE SCALE GENOMIC DNA]</scope>
    <source>
        <strain evidence="2 3">A1-XYC3</strain>
    </source>
</reference>
<dbReference type="EMBL" id="JARUJP010000024">
    <property type="protein sequence ID" value="MDW8802645.1"/>
    <property type="molecule type" value="Genomic_DNA"/>
</dbReference>
<dbReference type="Proteomes" id="UP001281656">
    <property type="component" value="Unassembled WGS sequence"/>
</dbReference>
<protein>
    <submittedName>
        <fullName evidence="2">Nucleotidyltransferase domain-containing protein</fullName>
    </submittedName>
</protein>
<sequence>MGLNIDYLIKYLEINRIILFGSSLMGSHTDIDLLVVSDDFYDFSTFKRRSIVKRCILSRYNIDPICLTKKEYEKVLLENGDFIKSITNEGRIIYER</sequence>
<proteinExistence type="predicted"/>